<gene>
    <name evidence="10" type="ORF">LTR24_001809</name>
</gene>
<comment type="catalytic activity">
    <reaction evidence="8">
        <text>L-isoleucine + 2-oxoglutarate = (S)-3-methyl-2-oxopentanoate + L-glutamate</text>
        <dbReference type="Rhea" id="RHEA:24801"/>
        <dbReference type="ChEBI" id="CHEBI:16810"/>
        <dbReference type="ChEBI" id="CHEBI:29985"/>
        <dbReference type="ChEBI" id="CHEBI:35146"/>
        <dbReference type="ChEBI" id="CHEBI:58045"/>
        <dbReference type="EC" id="2.6.1.42"/>
    </reaction>
</comment>
<name>A0ABR0KJH2_9EURO</name>
<evidence type="ECO:0000256" key="4">
    <source>
        <dbReference type="ARBA" id="ARBA00022679"/>
    </source>
</evidence>
<dbReference type="Gene3D" id="3.30.470.10">
    <property type="match status" value="1"/>
</dbReference>
<dbReference type="InterPro" id="IPR001544">
    <property type="entry name" value="Aminotrans_IV"/>
</dbReference>
<dbReference type="EMBL" id="JAVRRG010000014">
    <property type="protein sequence ID" value="KAK5098490.1"/>
    <property type="molecule type" value="Genomic_DNA"/>
</dbReference>
<dbReference type="PANTHER" id="PTHR11825">
    <property type="entry name" value="SUBGROUP IIII AMINOTRANSFERASE"/>
    <property type="match status" value="1"/>
</dbReference>
<reference evidence="10 11" key="1">
    <citation type="submission" date="2023-08" db="EMBL/GenBank/DDBJ databases">
        <title>Black Yeasts Isolated from many extreme environments.</title>
        <authorList>
            <person name="Coleine C."/>
            <person name="Stajich J.E."/>
            <person name="Selbmann L."/>
        </authorList>
    </citation>
    <scope>NUCLEOTIDE SEQUENCE [LARGE SCALE GENOMIC DNA]</scope>
    <source>
        <strain evidence="10 11">CCFEE 5885</strain>
    </source>
</reference>
<dbReference type="Pfam" id="PF01063">
    <property type="entry name" value="Aminotran_4"/>
    <property type="match status" value="1"/>
</dbReference>
<dbReference type="InterPro" id="IPR043132">
    <property type="entry name" value="BCAT-like_C"/>
</dbReference>
<dbReference type="PANTHER" id="PTHR11825:SF69">
    <property type="entry name" value="BRANCHED-CHAIN-AMINO-ACID AMINOTRANSFERASE"/>
    <property type="match status" value="1"/>
</dbReference>
<evidence type="ECO:0000256" key="2">
    <source>
        <dbReference type="ARBA" id="ARBA00009320"/>
    </source>
</evidence>
<comment type="caution">
    <text evidence="10">The sequence shown here is derived from an EMBL/GenBank/DDBJ whole genome shotgun (WGS) entry which is preliminary data.</text>
</comment>
<keyword evidence="5 7" id="KW-0663">Pyridoxal phosphate</keyword>
<comment type="cofactor">
    <cofactor evidence="1 7">
        <name>pyridoxal 5'-phosphate</name>
        <dbReference type="ChEBI" id="CHEBI:597326"/>
    </cofactor>
</comment>
<sequence length="369" mass="40238">MLTATWSISSGWSAPSIVPYGPLAIQPAASCLQYATECFEGLKCYRGHDGRLRLFRPQVNAARFLKSATRIALPSFPPDEFLKLLVKFVAHEAPKWLPNNPDWRGRFLYLRPTMIGTSIKIGLQRPDEAMMFIVAVFVPADVNGPGNSASNPNSSPAPTAGPSTPPEVPSATSPPTRMKLLASKQDMIRAWPGGFGSSKVGANYGPTIVAQSEARRRGYDQVLWLFGPEDYVTEAGLANFFMLWTTKDGIKELVTPPLELGVILEGVTRRSVLEVCRSGKVGDVVVSERKAKMDEIVSAYEEGRMLEAFAVGTAVFVASVSEIDFRGKKLILPLDRGDSGGFATAVKGYLEGIMFGRFGHKWAHLVEEV</sequence>
<evidence type="ECO:0000256" key="6">
    <source>
        <dbReference type="RuleBase" id="RU004106"/>
    </source>
</evidence>
<dbReference type="PROSITE" id="PS00770">
    <property type="entry name" value="AA_TRANSFER_CLASS_4"/>
    <property type="match status" value="1"/>
</dbReference>
<keyword evidence="3 8" id="KW-0032">Aminotransferase</keyword>
<dbReference type="InterPro" id="IPR036038">
    <property type="entry name" value="Aminotransferase-like"/>
</dbReference>
<proteinExistence type="inferred from homology"/>
<evidence type="ECO:0000256" key="7">
    <source>
        <dbReference type="RuleBase" id="RU004516"/>
    </source>
</evidence>
<evidence type="ECO:0000256" key="9">
    <source>
        <dbReference type="SAM" id="MobiDB-lite"/>
    </source>
</evidence>
<evidence type="ECO:0000313" key="11">
    <source>
        <dbReference type="Proteomes" id="UP001345013"/>
    </source>
</evidence>
<evidence type="ECO:0000256" key="1">
    <source>
        <dbReference type="ARBA" id="ARBA00001933"/>
    </source>
</evidence>
<keyword evidence="4 8" id="KW-0808">Transferase</keyword>
<evidence type="ECO:0000256" key="3">
    <source>
        <dbReference type="ARBA" id="ARBA00022576"/>
    </source>
</evidence>
<keyword evidence="8" id="KW-0100">Branched-chain amino acid biosynthesis</keyword>
<dbReference type="Gene3D" id="3.20.10.10">
    <property type="entry name" value="D-amino Acid Aminotransferase, subunit A, domain 2"/>
    <property type="match status" value="1"/>
</dbReference>
<dbReference type="EC" id="2.6.1.42" evidence="8"/>
<keyword evidence="11" id="KW-1185">Reference proteome</keyword>
<evidence type="ECO:0000256" key="5">
    <source>
        <dbReference type="ARBA" id="ARBA00022898"/>
    </source>
</evidence>
<dbReference type="PIRSF" id="PIRSF006468">
    <property type="entry name" value="BCAT1"/>
    <property type="match status" value="1"/>
</dbReference>
<feature type="region of interest" description="Disordered" evidence="9">
    <location>
        <begin position="146"/>
        <end position="175"/>
    </location>
</feature>
<protein>
    <recommendedName>
        <fullName evidence="8">Branched-chain-amino-acid aminotransferase</fullName>
        <ecNumber evidence="8">2.6.1.42</ecNumber>
    </recommendedName>
</protein>
<comment type="catalytic activity">
    <reaction evidence="8">
        <text>L-leucine + 2-oxoglutarate = 4-methyl-2-oxopentanoate + L-glutamate</text>
        <dbReference type="Rhea" id="RHEA:18321"/>
        <dbReference type="ChEBI" id="CHEBI:16810"/>
        <dbReference type="ChEBI" id="CHEBI:17865"/>
        <dbReference type="ChEBI" id="CHEBI:29985"/>
        <dbReference type="ChEBI" id="CHEBI:57427"/>
        <dbReference type="EC" id="2.6.1.42"/>
    </reaction>
</comment>
<comment type="similarity">
    <text evidence="2 6">Belongs to the class-IV pyridoxal-phosphate-dependent aminotransferase family.</text>
</comment>
<accession>A0ABR0KJH2</accession>
<feature type="compositionally biased region" description="Low complexity" evidence="9">
    <location>
        <begin position="146"/>
        <end position="162"/>
    </location>
</feature>
<dbReference type="InterPro" id="IPR018300">
    <property type="entry name" value="Aminotrans_IV_CS"/>
</dbReference>
<evidence type="ECO:0000256" key="8">
    <source>
        <dbReference type="RuleBase" id="RU004517"/>
    </source>
</evidence>
<organism evidence="10 11">
    <name type="scientific">Lithohypha guttulata</name>
    <dbReference type="NCBI Taxonomy" id="1690604"/>
    <lineage>
        <taxon>Eukaryota</taxon>
        <taxon>Fungi</taxon>
        <taxon>Dikarya</taxon>
        <taxon>Ascomycota</taxon>
        <taxon>Pezizomycotina</taxon>
        <taxon>Eurotiomycetes</taxon>
        <taxon>Chaetothyriomycetidae</taxon>
        <taxon>Chaetothyriales</taxon>
        <taxon>Trichomeriaceae</taxon>
        <taxon>Lithohypha</taxon>
    </lineage>
</organism>
<keyword evidence="8" id="KW-0028">Amino-acid biosynthesis</keyword>
<comment type="catalytic activity">
    <reaction evidence="8">
        <text>L-valine + 2-oxoglutarate = 3-methyl-2-oxobutanoate + L-glutamate</text>
        <dbReference type="Rhea" id="RHEA:24813"/>
        <dbReference type="ChEBI" id="CHEBI:11851"/>
        <dbReference type="ChEBI" id="CHEBI:16810"/>
        <dbReference type="ChEBI" id="CHEBI:29985"/>
        <dbReference type="ChEBI" id="CHEBI:57762"/>
        <dbReference type="EC" id="2.6.1.42"/>
    </reaction>
</comment>
<dbReference type="SUPFAM" id="SSF56752">
    <property type="entry name" value="D-aminoacid aminotransferase-like PLP-dependent enzymes"/>
    <property type="match status" value="1"/>
</dbReference>
<dbReference type="InterPro" id="IPR005786">
    <property type="entry name" value="B_amino_transII"/>
</dbReference>
<dbReference type="InterPro" id="IPR043131">
    <property type="entry name" value="BCAT-like_N"/>
</dbReference>
<evidence type="ECO:0000313" key="10">
    <source>
        <dbReference type="EMBL" id="KAK5098490.1"/>
    </source>
</evidence>
<dbReference type="Proteomes" id="UP001345013">
    <property type="component" value="Unassembled WGS sequence"/>
</dbReference>